<reference evidence="3 4" key="1">
    <citation type="submission" date="2019-03" db="EMBL/GenBank/DDBJ databases">
        <title>Nematode-trapping fungi genome.</title>
        <authorList>
            <person name="Vidal-Diez De Ulzurrun G."/>
        </authorList>
    </citation>
    <scope>NUCLEOTIDE SEQUENCE [LARGE SCALE GENOMIC DNA]</scope>
    <source>
        <strain evidence="3 4">TWF154</strain>
    </source>
</reference>
<feature type="region of interest" description="Disordered" evidence="1">
    <location>
        <begin position="100"/>
        <end position="119"/>
    </location>
</feature>
<dbReference type="EMBL" id="SOZJ01000004">
    <property type="protein sequence ID" value="TGJ67837.1"/>
    <property type="molecule type" value="Genomic_DNA"/>
</dbReference>
<protein>
    <recommendedName>
        <fullName evidence="2">LysM domain-containing protein</fullName>
    </recommendedName>
</protein>
<dbReference type="Pfam" id="PF01476">
    <property type="entry name" value="LysM"/>
    <property type="match status" value="1"/>
</dbReference>
<feature type="region of interest" description="Disordered" evidence="1">
    <location>
        <begin position="246"/>
        <end position="267"/>
    </location>
</feature>
<name>A0A8H2DW65_ORBOL</name>
<dbReference type="AlphaFoldDB" id="A0A8H2DW65"/>
<dbReference type="Proteomes" id="UP000297595">
    <property type="component" value="Unassembled WGS sequence"/>
</dbReference>
<feature type="domain" description="LysM" evidence="2">
    <location>
        <begin position="135"/>
        <end position="168"/>
    </location>
</feature>
<sequence>MDETLTSTPPPSASCSTCQTLLHKVQFSSAQELNEKPHSFDEKDTEKRTSALHYKSECCGRYVCFLCISKNSRFITYCPFCPIKRPKGNQETDTEIKLEPPSYTLSNIPPSPPPYSTDPPKTINSSSSLIHYLLPNDSLVSISFQYSIPSQIIRSYNRLYSDSLLAGRNHILIPRAYYSGPSLSPSPVQSEEGNVLKRFQIRTKCVEYDIAKVYLDESAWDLEKAIEKWAADERWESLNGGMSSRVRAGKARPSNTGSLGLRKGFLR</sequence>
<evidence type="ECO:0000256" key="1">
    <source>
        <dbReference type="SAM" id="MobiDB-lite"/>
    </source>
</evidence>
<evidence type="ECO:0000313" key="4">
    <source>
        <dbReference type="Proteomes" id="UP000297595"/>
    </source>
</evidence>
<evidence type="ECO:0000313" key="3">
    <source>
        <dbReference type="EMBL" id="TGJ67837.1"/>
    </source>
</evidence>
<evidence type="ECO:0000259" key="2">
    <source>
        <dbReference type="Pfam" id="PF01476"/>
    </source>
</evidence>
<proteinExistence type="predicted"/>
<organism evidence="3 4">
    <name type="scientific">Orbilia oligospora</name>
    <name type="common">Nematode-trapping fungus</name>
    <name type="synonym">Arthrobotrys oligospora</name>
    <dbReference type="NCBI Taxonomy" id="2813651"/>
    <lineage>
        <taxon>Eukaryota</taxon>
        <taxon>Fungi</taxon>
        <taxon>Dikarya</taxon>
        <taxon>Ascomycota</taxon>
        <taxon>Pezizomycotina</taxon>
        <taxon>Orbiliomycetes</taxon>
        <taxon>Orbiliales</taxon>
        <taxon>Orbiliaceae</taxon>
        <taxon>Orbilia</taxon>
    </lineage>
</organism>
<accession>A0A8H2DW65</accession>
<dbReference type="InterPro" id="IPR018392">
    <property type="entry name" value="LysM"/>
</dbReference>
<comment type="caution">
    <text evidence="3">The sequence shown here is derived from an EMBL/GenBank/DDBJ whole genome shotgun (WGS) entry which is preliminary data.</text>
</comment>
<gene>
    <name evidence="3" type="ORF">EYR41_006939</name>
</gene>